<sequence>MDTRLVSTVLAANMAATQNSAQVAILKKSHEMEMELVNMLTQSTAAQAPAPAGQGLKVDRTA</sequence>
<keyword evidence="2" id="KW-1185">Reference proteome</keyword>
<dbReference type="Proteomes" id="UP000646579">
    <property type="component" value="Unassembled WGS sequence"/>
</dbReference>
<dbReference type="AlphaFoldDB" id="A0A918S6J8"/>
<reference evidence="1" key="2">
    <citation type="submission" date="2020-09" db="EMBL/GenBank/DDBJ databases">
        <authorList>
            <person name="Sun Q."/>
            <person name="Kim S."/>
        </authorList>
    </citation>
    <scope>NUCLEOTIDE SEQUENCE</scope>
    <source>
        <strain evidence="1">KCTC 32437</strain>
    </source>
</reference>
<evidence type="ECO:0008006" key="3">
    <source>
        <dbReference type="Google" id="ProtNLM"/>
    </source>
</evidence>
<name>A0A918S6J8_9HYPH</name>
<accession>A0A918S6J8</accession>
<organism evidence="1 2">
    <name type="scientific">Devosia pacifica</name>
    <dbReference type="NCBI Taxonomy" id="1335967"/>
    <lineage>
        <taxon>Bacteria</taxon>
        <taxon>Pseudomonadati</taxon>
        <taxon>Pseudomonadota</taxon>
        <taxon>Alphaproteobacteria</taxon>
        <taxon>Hyphomicrobiales</taxon>
        <taxon>Devosiaceae</taxon>
        <taxon>Devosia</taxon>
    </lineage>
</organism>
<evidence type="ECO:0000313" key="1">
    <source>
        <dbReference type="EMBL" id="GHA26086.1"/>
    </source>
</evidence>
<dbReference type="EMBL" id="BMZE01000002">
    <property type="protein sequence ID" value="GHA26086.1"/>
    <property type="molecule type" value="Genomic_DNA"/>
</dbReference>
<protein>
    <recommendedName>
        <fullName evidence="3">Motility protein</fullName>
    </recommendedName>
</protein>
<dbReference type="RefSeq" id="WP_189425746.1">
    <property type="nucleotide sequence ID" value="NZ_BMZE01000002.1"/>
</dbReference>
<gene>
    <name evidence="1" type="ORF">GCM10007989_22260</name>
</gene>
<proteinExistence type="predicted"/>
<comment type="caution">
    <text evidence="1">The sequence shown here is derived from an EMBL/GenBank/DDBJ whole genome shotgun (WGS) entry which is preliminary data.</text>
</comment>
<reference evidence="1" key="1">
    <citation type="journal article" date="2014" name="Int. J. Syst. Evol. Microbiol.">
        <title>Complete genome sequence of Corynebacterium casei LMG S-19264T (=DSM 44701T), isolated from a smear-ripened cheese.</title>
        <authorList>
            <consortium name="US DOE Joint Genome Institute (JGI-PGF)"/>
            <person name="Walter F."/>
            <person name="Albersmeier A."/>
            <person name="Kalinowski J."/>
            <person name="Ruckert C."/>
        </authorList>
    </citation>
    <scope>NUCLEOTIDE SEQUENCE</scope>
    <source>
        <strain evidence="1">KCTC 32437</strain>
    </source>
</reference>
<evidence type="ECO:0000313" key="2">
    <source>
        <dbReference type="Proteomes" id="UP000646579"/>
    </source>
</evidence>